<evidence type="ECO:0008006" key="4">
    <source>
        <dbReference type="Google" id="ProtNLM"/>
    </source>
</evidence>
<feature type="chain" id="PRO_5029577166" description="Protein arginine methyltransferase 10" evidence="1">
    <location>
        <begin position="18"/>
        <end position="529"/>
    </location>
</feature>
<gene>
    <name evidence="2" type="ORF">FOL47_001701</name>
</gene>
<name>A0A7J6KTA0_PERCH</name>
<accession>A0A7J6KTA0</accession>
<evidence type="ECO:0000256" key="1">
    <source>
        <dbReference type="SAM" id="SignalP"/>
    </source>
</evidence>
<dbReference type="Pfam" id="PF20525">
    <property type="entry name" value="DUF6740"/>
    <property type="match status" value="1"/>
</dbReference>
<dbReference type="Proteomes" id="UP000591131">
    <property type="component" value="Unassembled WGS sequence"/>
</dbReference>
<keyword evidence="3" id="KW-1185">Reference proteome</keyword>
<dbReference type="InterPro" id="IPR046628">
    <property type="entry name" value="DUF6740"/>
</dbReference>
<protein>
    <recommendedName>
        <fullName evidence="4">Protein arginine methyltransferase 10</fullName>
    </recommendedName>
</protein>
<evidence type="ECO:0000313" key="2">
    <source>
        <dbReference type="EMBL" id="KAF4649839.1"/>
    </source>
</evidence>
<feature type="signal peptide" evidence="1">
    <location>
        <begin position="1"/>
        <end position="17"/>
    </location>
</feature>
<keyword evidence="1" id="KW-0732">Signal</keyword>
<dbReference type="EMBL" id="JAAPAO010001410">
    <property type="protein sequence ID" value="KAF4649839.1"/>
    <property type="molecule type" value="Genomic_DNA"/>
</dbReference>
<proteinExistence type="predicted"/>
<organism evidence="2 3">
    <name type="scientific">Perkinsus chesapeaki</name>
    <name type="common">Clam parasite</name>
    <name type="synonym">Perkinsus andrewsi</name>
    <dbReference type="NCBI Taxonomy" id="330153"/>
    <lineage>
        <taxon>Eukaryota</taxon>
        <taxon>Sar</taxon>
        <taxon>Alveolata</taxon>
        <taxon>Perkinsozoa</taxon>
        <taxon>Perkinsea</taxon>
        <taxon>Perkinsida</taxon>
        <taxon>Perkinsidae</taxon>
        <taxon>Perkinsus</taxon>
    </lineage>
</organism>
<dbReference type="AlphaFoldDB" id="A0A7J6KTA0"/>
<comment type="caution">
    <text evidence="2">The sequence shown here is derived from an EMBL/GenBank/DDBJ whole genome shotgun (WGS) entry which is preliminary data.</text>
</comment>
<reference evidence="2 3" key="1">
    <citation type="submission" date="2020-04" db="EMBL/GenBank/DDBJ databases">
        <title>Perkinsus chesapeaki whole genome sequence.</title>
        <authorList>
            <person name="Bogema D.R."/>
        </authorList>
    </citation>
    <scope>NUCLEOTIDE SEQUENCE [LARGE SCALE GENOMIC DNA]</scope>
    <source>
        <strain evidence="2">ATCC PRA-425</strain>
    </source>
</reference>
<evidence type="ECO:0000313" key="3">
    <source>
        <dbReference type="Proteomes" id="UP000591131"/>
    </source>
</evidence>
<sequence>MLSTILYSVLLCNFCGSAFKMVSHDGKPVSCHISNAMETMGLVLPGMDDGKSLTTRQDLFVTKESELTVEASPARPYEYTVMVQTANDSRMIELFNRTSFHIFLNSSQRQMPVQGFNNELTLEEGGWLHHGLVQIDGEVVHKRVLAKLNGTDPQTGMNYTALAMTGLIPNSWTLYTDVNDTRIVKLLATNTFFNDRVFQETNVTHWEELPENMTVHGMLQLVYSTYDIKKHSENTPRRDPVTEGILVDSEVTGEITREFFRDAKRPDWIPQNQLRGSNGTSGRIDYFRILPGTASYKFFHANAFHSVNGRTKFELPEACTTNFIMSKSPYCLYLNYYSNDTSLALDFFMGFQDVNQRQNHAHLNISVYYSSEGSVANFAFDAAGCAVVWEVGVSFANLNIAVCISGSGSGKSLLQPDKRTYSGEAAVSVSFNIQVPVFPTISITLKAGFKVKGAPHNDITATAYLELSTSLIVVGADTWVSIVGNTVNNKINTWKFEAFFNLKVWVWVLFWGTDWTWTWPLFKAGPLTF</sequence>